<feature type="domain" description="Tyrosine specific protein phosphatases" evidence="2">
    <location>
        <begin position="209"/>
        <end position="285"/>
    </location>
</feature>
<dbReference type="SMART" id="SM00404">
    <property type="entry name" value="PTPc_motif"/>
    <property type="match status" value="1"/>
</dbReference>
<dbReference type="InterPro" id="IPR000387">
    <property type="entry name" value="Tyr_Pase_dom"/>
</dbReference>
<dbReference type="PROSITE" id="PS50056">
    <property type="entry name" value="TYR_PHOSPHATASE_2"/>
    <property type="match status" value="1"/>
</dbReference>
<evidence type="ECO:0000259" key="1">
    <source>
        <dbReference type="PROSITE" id="PS50055"/>
    </source>
</evidence>
<dbReference type="EMBL" id="BTSY01000004">
    <property type="protein sequence ID" value="GMT25053.1"/>
    <property type="molecule type" value="Genomic_DNA"/>
</dbReference>
<comment type="caution">
    <text evidence="3">The sequence shown here is derived from an EMBL/GenBank/DDBJ whole genome shotgun (WGS) entry which is preliminary data.</text>
</comment>
<reference evidence="3" key="1">
    <citation type="submission" date="2023-10" db="EMBL/GenBank/DDBJ databases">
        <title>Genome assembly of Pristionchus species.</title>
        <authorList>
            <person name="Yoshida K."/>
            <person name="Sommer R.J."/>
        </authorList>
    </citation>
    <scope>NUCLEOTIDE SEQUENCE</scope>
    <source>
        <strain evidence="3">RS5133</strain>
    </source>
</reference>
<evidence type="ECO:0008006" key="5">
    <source>
        <dbReference type="Google" id="ProtNLM"/>
    </source>
</evidence>
<dbReference type="InterPro" id="IPR052782">
    <property type="entry name" value="Oocyte-zygote_transition_reg"/>
</dbReference>
<feature type="non-terminal residue" evidence="3">
    <location>
        <position position="341"/>
    </location>
</feature>
<organism evidence="3 4">
    <name type="scientific">Pristionchus fissidentatus</name>
    <dbReference type="NCBI Taxonomy" id="1538716"/>
    <lineage>
        <taxon>Eukaryota</taxon>
        <taxon>Metazoa</taxon>
        <taxon>Ecdysozoa</taxon>
        <taxon>Nematoda</taxon>
        <taxon>Chromadorea</taxon>
        <taxon>Rhabditida</taxon>
        <taxon>Rhabditina</taxon>
        <taxon>Diplogasteromorpha</taxon>
        <taxon>Diplogasteroidea</taxon>
        <taxon>Neodiplogasteridae</taxon>
        <taxon>Pristionchus</taxon>
    </lineage>
</organism>
<dbReference type="SMART" id="SM00194">
    <property type="entry name" value="PTPc"/>
    <property type="match status" value="1"/>
</dbReference>
<protein>
    <recommendedName>
        <fullName evidence="5">Tyrosine phosphatase</fullName>
    </recommendedName>
</protein>
<sequence>SEAVVGKSAQEDVQGENLNDFVANHYSGGKLKRHQEHDTVRRPERQINKFTRFTDKNRFTNAILFSQGSVDLAPEEKGDTPYYHASRINCPGGALILSQAPMKETLVDFYRLIWQQRVNTIVRVVTLEDKEQCHPYFERKAGKKCTQRKRFRVRTVAVRPEGKNIVNYELKIENYLEKKENNTRVLNVIAISGWEPEQPFDIKTIVAAIHSVDAIKRIASGTVDNGKEPPMLIHGCTGIRRTGVFALAYVFSKQILGAREINLIGVIEQIRMVRYGVLRQRKMFYFLLEIIIALIAETGLVKPGSQEHMQAVQVSRATNLIKKMHTMGGRKKKSAAGGGKS</sequence>
<dbReference type="Proteomes" id="UP001432322">
    <property type="component" value="Unassembled WGS sequence"/>
</dbReference>
<dbReference type="InterPro" id="IPR000242">
    <property type="entry name" value="PTP_cat"/>
</dbReference>
<dbReference type="AlphaFoldDB" id="A0AAV5W082"/>
<dbReference type="PROSITE" id="PS50055">
    <property type="entry name" value="TYR_PHOSPHATASE_PTP"/>
    <property type="match status" value="1"/>
</dbReference>
<dbReference type="Pfam" id="PF00102">
    <property type="entry name" value="Y_phosphatase"/>
    <property type="match status" value="1"/>
</dbReference>
<dbReference type="InterPro" id="IPR003595">
    <property type="entry name" value="Tyr_Pase_cat"/>
</dbReference>
<dbReference type="SUPFAM" id="SSF52799">
    <property type="entry name" value="(Phosphotyrosine protein) phosphatases II"/>
    <property type="match status" value="1"/>
</dbReference>
<gene>
    <name evidence="3" type="ORF">PFISCL1PPCAC_16350</name>
</gene>
<dbReference type="GO" id="GO:0004725">
    <property type="term" value="F:protein tyrosine phosphatase activity"/>
    <property type="evidence" value="ECO:0007669"/>
    <property type="project" value="InterPro"/>
</dbReference>
<evidence type="ECO:0000259" key="2">
    <source>
        <dbReference type="PROSITE" id="PS50056"/>
    </source>
</evidence>
<keyword evidence="4" id="KW-1185">Reference proteome</keyword>
<dbReference type="PANTHER" id="PTHR46163:SF24">
    <property type="entry name" value="PROTEIN-TYROSINE PHOSPHATASE CATALYTIC DOMAIN-CONTAINING PROTEIN-RELATED"/>
    <property type="match status" value="1"/>
</dbReference>
<evidence type="ECO:0000313" key="3">
    <source>
        <dbReference type="EMBL" id="GMT25053.1"/>
    </source>
</evidence>
<name>A0AAV5W082_9BILA</name>
<dbReference type="InterPro" id="IPR029021">
    <property type="entry name" value="Prot-tyrosine_phosphatase-like"/>
</dbReference>
<dbReference type="Gene3D" id="3.90.190.10">
    <property type="entry name" value="Protein tyrosine phosphatase superfamily"/>
    <property type="match status" value="1"/>
</dbReference>
<dbReference type="PANTHER" id="PTHR46163">
    <property type="entry name" value="TYROSINE-PROTEIN PHOSPHATASE-RELATED"/>
    <property type="match status" value="1"/>
</dbReference>
<feature type="domain" description="Tyrosine-protein phosphatase" evidence="1">
    <location>
        <begin position="55"/>
        <end position="294"/>
    </location>
</feature>
<evidence type="ECO:0000313" key="4">
    <source>
        <dbReference type="Proteomes" id="UP001432322"/>
    </source>
</evidence>
<feature type="non-terminal residue" evidence="3">
    <location>
        <position position="1"/>
    </location>
</feature>
<dbReference type="CDD" id="cd00047">
    <property type="entry name" value="PTPc"/>
    <property type="match status" value="1"/>
</dbReference>
<proteinExistence type="predicted"/>
<accession>A0AAV5W082</accession>